<keyword evidence="2" id="KW-1185">Reference proteome</keyword>
<reference evidence="1" key="1">
    <citation type="submission" date="2021-03" db="EMBL/GenBank/DDBJ databases">
        <authorList>
            <person name="Tran Van P."/>
        </authorList>
    </citation>
    <scope>NUCLEOTIDE SEQUENCE</scope>
</reference>
<evidence type="ECO:0000313" key="1">
    <source>
        <dbReference type="EMBL" id="CAG2056231.1"/>
    </source>
</evidence>
<protein>
    <submittedName>
        <fullName evidence="1">Uncharacterized protein</fullName>
    </submittedName>
</protein>
<proteinExistence type="predicted"/>
<dbReference type="EMBL" id="CAJPIN010003561">
    <property type="protein sequence ID" value="CAG2056231.1"/>
    <property type="molecule type" value="Genomic_DNA"/>
</dbReference>
<gene>
    <name evidence="1" type="ORF">TPAB3V08_LOCUS3225</name>
</gene>
<accession>A0ABN7NT82</accession>
<comment type="caution">
    <text evidence="1">The sequence shown here is derived from an EMBL/GenBank/DDBJ whole genome shotgun (WGS) entry which is preliminary data.</text>
</comment>
<organism evidence="1 2">
    <name type="scientific">Timema podura</name>
    <name type="common">Walking stick</name>
    <dbReference type="NCBI Taxonomy" id="61482"/>
    <lineage>
        <taxon>Eukaryota</taxon>
        <taxon>Metazoa</taxon>
        <taxon>Ecdysozoa</taxon>
        <taxon>Arthropoda</taxon>
        <taxon>Hexapoda</taxon>
        <taxon>Insecta</taxon>
        <taxon>Pterygota</taxon>
        <taxon>Neoptera</taxon>
        <taxon>Polyneoptera</taxon>
        <taxon>Phasmatodea</taxon>
        <taxon>Timematodea</taxon>
        <taxon>Timematoidea</taxon>
        <taxon>Timematidae</taxon>
        <taxon>Timema</taxon>
    </lineage>
</organism>
<dbReference type="Proteomes" id="UP001153148">
    <property type="component" value="Unassembled WGS sequence"/>
</dbReference>
<sequence>CLKRESTGPVGSLEVLLAASLAQTRDYCNCQRRVTNIINLNISVCMIGVKAIDLTKGWKSKGNHNQREVTRIKKEKERGGLIKGGWVWHYGGGIMRICEGSSNPGLKVFSNLGVGTTGTTDPSYYRRGLPGSMEIEVRVSSTKDTSTWNIRCELPLRVASCLCIASGGWGKGGLLWCRPLQSPAGLSKYSADIKDMPPMRMPGRR</sequence>
<feature type="non-terminal residue" evidence="1">
    <location>
        <position position="205"/>
    </location>
</feature>
<name>A0ABN7NT82_TIMPD</name>
<evidence type="ECO:0000313" key="2">
    <source>
        <dbReference type="Proteomes" id="UP001153148"/>
    </source>
</evidence>
<feature type="non-terminal residue" evidence="1">
    <location>
        <position position="1"/>
    </location>
</feature>